<organism evidence="1 2">
    <name type="scientific">Mucuna pruriens</name>
    <name type="common">Velvet bean</name>
    <name type="synonym">Dolichos pruriens</name>
    <dbReference type="NCBI Taxonomy" id="157652"/>
    <lineage>
        <taxon>Eukaryota</taxon>
        <taxon>Viridiplantae</taxon>
        <taxon>Streptophyta</taxon>
        <taxon>Embryophyta</taxon>
        <taxon>Tracheophyta</taxon>
        <taxon>Spermatophyta</taxon>
        <taxon>Magnoliopsida</taxon>
        <taxon>eudicotyledons</taxon>
        <taxon>Gunneridae</taxon>
        <taxon>Pentapetalae</taxon>
        <taxon>rosids</taxon>
        <taxon>fabids</taxon>
        <taxon>Fabales</taxon>
        <taxon>Fabaceae</taxon>
        <taxon>Papilionoideae</taxon>
        <taxon>50 kb inversion clade</taxon>
        <taxon>NPAAA clade</taxon>
        <taxon>indigoferoid/millettioid clade</taxon>
        <taxon>Phaseoleae</taxon>
        <taxon>Mucuna</taxon>
    </lineage>
</organism>
<comment type="caution">
    <text evidence="1">The sequence shown here is derived from an EMBL/GenBank/DDBJ whole genome shotgun (WGS) entry which is preliminary data.</text>
</comment>
<protein>
    <submittedName>
        <fullName evidence="1">Uncharacterized protein</fullName>
    </submittedName>
</protein>
<evidence type="ECO:0000313" key="2">
    <source>
        <dbReference type="Proteomes" id="UP000257109"/>
    </source>
</evidence>
<dbReference type="OrthoDB" id="1750196at2759"/>
<dbReference type="EMBL" id="QJKJ01001244">
    <property type="protein sequence ID" value="RDY08601.1"/>
    <property type="molecule type" value="Genomic_DNA"/>
</dbReference>
<dbReference type="AlphaFoldDB" id="A0A371I0R4"/>
<evidence type="ECO:0000313" key="1">
    <source>
        <dbReference type="EMBL" id="RDY08601.1"/>
    </source>
</evidence>
<gene>
    <name evidence="1" type="ORF">CR513_07146</name>
</gene>
<name>A0A371I0R4_MUCPR</name>
<proteinExistence type="predicted"/>
<accession>A0A371I0R4</accession>
<dbReference type="Proteomes" id="UP000257109">
    <property type="component" value="Unassembled WGS sequence"/>
</dbReference>
<keyword evidence="2" id="KW-1185">Reference proteome</keyword>
<reference evidence="1" key="1">
    <citation type="submission" date="2018-05" db="EMBL/GenBank/DDBJ databases">
        <title>Draft genome of Mucuna pruriens seed.</title>
        <authorList>
            <person name="Nnadi N.E."/>
            <person name="Vos R."/>
            <person name="Hasami M.H."/>
            <person name="Devisetty U.K."/>
            <person name="Aguiy J.C."/>
        </authorList>
    </citation>
    <scope>NUCLEOTIDE SEQUENCE [LARGE SCALE GENOMIC DNA]</scope>
    <source>
        <strain evidence="1">JCA_2017</strain>
    </source>
</reference>
<sequence length="122" mass="13804">MKTWRWIAPNSRTCLKRSKKASKNMPKDGASWQHRETVTIFIDTLPTLYYDKVVGNITSNFIDLVVVGERIELGIRHGKFIQTSSNVGFAKKPTFEKKGETNAMLVELVFPQGKTNAPSYPT</sequence>
<feature type="non-terminal residue" evidence="1">
    <location>
        <position position="1"/>
    </location>
</feature>